<evidence type="ECO:0000313" key="1">
    <source>
        <dbReference type="EMBL" id="RBP37112.1"/>
    </source>
</evidence>
<dbReference type="OrthoDB" id="5431975at2"/>
<dbReference type="Gene3D" id="3.30.70.1340">
    <property type="entry name" value="MTH889-like domain"/>
    <property type="match status" value="1"/>
</dbReference>
<dbReference type="PANTHER" id="PTHR42240">
    <property type="entry name" value="DUF211 DOMAIN-CONTAINING PROTEIN"/>
    <property type="match status" value="1"/>
</dbReference>
<evidence type="ECO:0000313" key="2">
    <source>
        <dbReference type="Proteomes" id="UP000253628"/>
    </source>
</evidence>
<organism evidence="1 2">
    <name type="scientific">Eoetvoesiella caeni</name>
    <dbReference type="NCBI Taxonomy" id="645616"/>
    <lineage>
        <taxon>Bacteria</taxon>
        <taxon>Pseudomonadati</taxon>
        <taxon>Pseudomonadota</taxon>
        <taxon>Betaproteobacteria</taxon>
        <taxon>Burkholderiales</taxon>
        <taxon>Alcaligenaceae</taxon>
        <taxon>Eoetvoesiella</taxon>
    </lineage>
</organism>
<dbReference type="EMBL" id="QNRQ01000010">
    <property type="protein sequence ID" value="RBP37112.1"/>
    <property type="molecule type" value="Genomic_DNA"/>
</dbReference>
<dbReference type="InterPro" id="IPR023129">
    <property type="entry name" value="MTH889-like_dom_sf"/>
</dbReference>
<dbReference type="InterPro" id="IPR003831">
    <property type="entry name" value="DUF211"/>
</dbReference>
<dbReference type="AlphaFoldDB" id="A0A366H7Y5"/>
<keyword evidence="2" id="KW-1185">Reference proteome</keyword>
<dbReference type="PANTHER" id="PTHR42240:SF1">
    <property type="entry name" value="DUF211 DOMAIN-CONTAINING PROTEIN"/>
    <property type="match status" value="1"/>
</dbReference>
<dbReference type="RefSeq" id="WP_113934317.1">
    <property type="nucleotide sequence ID" value="NZ_JACCEU010000003.1"/>
</dbReference>
<comment type="caution">
    <text evidence="1">The sequence shown here is derived from an EMBL/GenBank/DDBJ whole genome shotgun (WGS) entry which is preliminary data.</text>
</comment>
<protein>
    <recommendedName>
        <fullName evidence="3">DUF211 domain-containing protein</fullName>
    </recommendedName>
</protein>
<reference evidence="1 2" key="1">
    <citation type="submission" date="2018-06" db="EMBL/GenBank/DDBJ databases">
        <title>Genomic Encyclopedia of Type Strains, Phase IV (KMG-IV): sequencing the most valuable type-strain genomes for metagenomic binning, comparative biology and taxonomic classification.</title>
        <authorList>
            <person name="Goeker M."/>
        </authorList>
    </citation>
    <scope>NUCLEOTIDE SEQUENCE [LARGE SCALE GENOMIC DNA]</scope>
    <source>
        <strain evidence="1 2">DSM 25520</strain>
    </source>
</reference>
<gene>
    <name evidence="1" type="ORF">DFR37_11061</name>
</gene>
<dbReference type="Pfam" id="PF02680">
    <property type="entry name" value="DUF211"/>
    <property type="match status" value="1"/>
</dbReference>
<dbReference type="SUPFAM" id="SSF160363">
    <property type="entry name" value="MTH889-like"/>
    <property type="match status" value="1"/>
</dbReference>
<evidence type="ECO:0008006" key="3">
    <source>
        <dbReference type="Google" id="ProtNLM"/>
    </source>
</evidence>
<dbReference type="Proteomes" id="UP000253628">
    <property type="component" value="Unassembled WGS sequence"/>
</dbReference>
<proteinExistence type="predicted"/>
<accession>A0A366H7Y5</accession>
<name>A0A366H7Y5_9BURK</name>
<sequence length="94" mass="10160">MNLRRVMLDVDKARARPDMIEIAAAIEASPGVQAVNITVKEIDVETVGMEVTVVGEHIDYDALITAINDTGAVVHSTDEMVAGTHIVEHVPRAR</sequence>